<proteinExistence type="predicted"/>
<evidence type="ECO:0000313" key="3">
    <source>
        <dbReference type="Proteomes" id="UP001231189"/>
    </source>
</evidence>
<comment type="caution">
    <text evidence="2">The sequence shown here is derived from an EMBL/GenBank/DDBJ whole genome shotgun (WGS) entry which is preliminary data.</text>
</comment>
<accession>A0AAD8QHR1</accession>
<gene>
    <name evidence="2" type="ORF">QYE76_007537</name>
</gene>
<reference evidence="2" key="1">
    <citation type="submission" date="2023-07" db="EMBL/GenBank/DDBJ databases">
        <title>A chromosome-level genome assembly of Lolium multiflorum.</title>
        <authorList>
            <person name="Chen Y."/>
            <person name="Copetti D."/>
            <person name="Kolliker R."/>
            <person name="Studer B."/>
        </authorList>
    </citation>
    <scope>NUCLEOTIDE SEQUENCE</scope>
    <source>
        <strain evidence="2">02402/16</strain>
        <tissue evidence="2">Leaf</tissue>
    </source>
</reference>
<organism evidence="2 3">
    <name type="scientific">Lolium multiflorum</name>
    <name type="common">Italian ryegrass</name>
    <name type="synonym">Lolium perenne subsp. multiflorum</name>
    <dbReference type="NCBI Taxonomy" id="4521"/>
    <lineage>
        <taxon>Eukaryota</taxon>
        <taxon>Viridiplantae</taxon>
        <taxon>Streptophyta</taxon>
        <taxon>Embryophyta</taxon>
        <taxon>Tracheophyta</taxon>
        <taxon>Spermatophyta</taxon>
        <taxon>Magnoliopsida</taxon>
        <taxon>Liliopsida</taxon>
        <taxon>Poales</taxon>
        <taxon>Poaceae</taxon>
        <taxon>BOP clade</taxon>
        <taxon>Pooideae</taxon>
        <taxon>Poodae</taxon>
        <taxon>Poeae</taxon>
        <taxon>Poeae Chloroplast Group 2 (Poeae type)</taxon>
        <taxon>Loliodinae</taxon>
        <taxon>Loliinae</taxon>
        <taxon>Lolium</taxon>
    </lineage>
</organism>
<feature type="region of interest" description="Disordered" evidence="1">
    <location>
        <begin position="1"/>
        <end position="24"/>
    </location>
</feature>
<evidence type="ECO:0000313" key="2">
    <source>
        <dbReference type="EMBL" id="KAK1601409.1"/>
    </source>
</evidence>
<evidence type="ECO:0000256" key="1">
    <source>
        <dbReference type="SAM" id="MobiDB-lite"/>
    </source>
</evidence>
<dbReference type="Pfam" id="PF04827">
    <property type="entry name" value="Plant_tran"/>
    <property type="match status" value="1"/>
</dbReference>
<name>A0AAD8QHR1_LOLMU</name>
<dbReference type="Proteomes" id="UP001231189">
    <property type="component" value="Unassembled WGS sequence"/>
</dbReference>
<feature type="compositionally biased region" description="Basic and acidic residues" evidence="1">
    <location>
        <begin position="12"/>
        <end position="21"/>
    </location>
</feature>
<keyword evidence="3" id="KW-1185">Reference proteome</keyword>
<protein>
    <submittedName>
        <fullName evidence="2">Uncharacterized protein</fullName>
    </submittedName>
</protein>
<dbReference type="AlphaFoldDB" id="A0AAD8QHR1"/>
<dbReference type="EMBL" id="JAUUTY010000443">
    <property type="protein sequence ID" value="KAK1601409.1"/>
    <property type="molecule type" value="Genomic_DNA"/>
</dbReference>
<dbReference type="InterPro" id="IPR006912">
    <property type="entry name" value="Harbinger_derived_prot"/>
</dbReference>
<sequence>MGRRVGPIPKTDGCDVRDDPKPGPNLGLVCVAADTIVETPTSKSEDAVADAVVLSPSRDLPPSAASPLPPEVSSHAPCFQAANHGQGQRVHPARAWSVQTLWEVMTACVMMHNVIVEVERNDSLFDNEWDGLRELVTPQGGPTSFQDILHVHHEIWDQAVHNQLPADLVEHMWAHVGNNAANNYNEENPEENNV</sequence>